<evidence type="ECO:0000256" key="1">
    <source>
        <dbReference type="ARBA" id="ARBA00022737"/>
    </source>
</evidence>
<keyword evidence="1" id="KW-0677">Repeat</keyword>
<feature type="region of interest" description="Disordered" evidence="2">
    <location>
        <begin position="146"/>
        <end position="257"/>
    </location>
</feature>
<evidence type="ECO:0000313" key="4">
    <source>
        <dbReference type="EMBL" id="UZJ29450.1"/>
    </source>
</evidence>
<sequence length="646" mass="71851">MLTYTHDPAGQLTTRTNALGEVTTYTRDTLGRITEKDAAGLLTTYLHDPSGNLHQATNPDATVTYTRDILGRITAESVNGRTMTFTYDVLGRRTSRTTPTGHTTTYTYDAAGNRTAMDIAGHVLTFDHDAAGQELTRTIGDNLTLSHTWDPTGRLTTQSLTTVGTGTAQTPPHRRRRGGPGPLPLLHLPPRRPPHRDRRLPHRPPHLRPRPRRPSHRRPRHRLDRDLRLRPAGNQTHATWPDHHPNPSARGERSYEGTNITRAGRIRYEHDALGRVTLRQKTRVSRKPDTWRYTWNTEGRLASVITPDGTIWRYLYDPFGRRIAKRRCEAEDGSAAEQTDFAWDGSALTEQTTCFPGKSRGIALTWDLKGLVPIAQSERKILAEGLHSSPVRVADKRFFAVIADLVGAPCELVDERGDIAWQVRRTVWGGTTWASDSTAYTPLRYPGQSYEPETGLHYNYFRHYDPETGRYVTPDPLGLAPAANPSTYVRNPHSSIDPLGLSPCPSHLFRGTTRGFEGSPGVQRYGITPTSSDPGVATVFATQSERFGDAVVEIYPRGALDGVPVHQGYIAREAEWPVELSPAELSSRASVQVPSSVSREILSEMGIHVPRKIGNGDIDPLLEYDVPKLSPEQIAHFVEEAHRRAG</sequence>
<dbReference type="PANTHER" id="PTHR32305">
    <property type="match status" value="1"/>
</dbReference>
<dbReference type="InterPro" id="IPR022385">
    <property type="entry name" value="Rhs_assc_core"/>
</dbReference>
<dbReference type="Gene3D" id="2.180.10.10">
    <property type="entry name" value="RHS repeat-associated core"/>
    <property type="match status" value="3"/>
</dbReference>
<feature type="domain" description="Teneurin-like YD-shell" evidence="3">
    <location>
        <begin position="394"/>
        <end position="475"/>
    </location>
</feature>
<reference evidence="4" key="1">
    <citation type="submission" date="2022-11" db="EMBL/GenBank/DDBJ databases">
        <title>Identification and genomic analyses of a novel endophytic actinobacterium Streptomyces endophytica sp. nov. with potential for biocontrol of Yam anthracnose.</title>
        <authorList>
            <person name="Huang X."/>
        </authorList>
    </citation>
    <scope>NUCLEOTIDE SEQUENCE</scope>
    <source>
        <strain evidence="4">HNM0140</strain>
    </source>
</reference>
<accession>A0ABY6P7J2</accession>
<dbReference type="InterPro" id="IPR006530">
    <property type="entry name" value="YD"/>
</dbReference>
<keyword evidence="5" id="KW-1185">Reference proteome</keyword>
<dbReference type="PRINTS" id="PR00394">
    <property type="entry name" value="RHSPROTEIN"/>
</dbReference>
<name>A0ABY6P7J2_9ACTN</name>
<dbReference type="NCBIfam" id="TIGR01643">
    <property type="entry name" value="YD_repeat_2x"/>
    <property type="match status" value="4"/>
</dbReference>
<feature type="compositionally biased region" description="Low complexity" evidence="2">
    <location>
        <begin position="155"/>
        <end position="167"/>
    </location>
</feature>
<organism evidence="4 5">
    <name type="scientific">Streptomyces endophytica</name>
    <dbReference type="NCBI Taxonomy" id="2991496"/>
    <lineage>
        <taxon>Bacteria</taxon>
        <taxon>Bacillati</taxon>
        <taxon>Actinomycetota</taxon>
        <taxon>Actinomycetes</taxon>
        <taxon>Kitasatosporales</taxon>
        <taxon>Streptomycetaceae</taxon>
        <taxon>Streptomyces</taxon>
    </lineage>
</organism>
<dbReference type="NCBIfam" id="TIGR03696">
    <property type="entry name" value="Rhs_assc_core"/>
    <property type="match status" value="1"/>
</dbReference>
<evidence type="ECO:0000259" key="3">
    <source>
        <dbReference type="Pfam" id="PF25023"/>
    </source>
</evidence>
<dbReference type="EMBL" id="CP110636">
    <property type="protein sequence ID" value="UZJ29450.1"/>
    <property type="molecule type" value="Genomic_DNA"/>
</dbReference>
<proteinExistence type="predicted"/>
<feature type="compositionally biased region" description="Basic residues" evidence="2">
    <location>
        <begin position="189"/>
        <end position="222"/>
    </location>
</feature>
<evidence type="ECO:0000313" key="5">
    <source>
        <dbReference type="Proteomes" id="UP001164959"/>
    </source>
</evidence>
<dbReference type="InterPro" id="IPR031325">
    <property type="entry name" value="RHS_repeat"/>
</dbReference>
<dbReference type="Proteomes" id="UP001164959">
    <property type="component" value="Chromosome"/>
</dbReference>
<dbReference type="InterPro" id="IPR050708">
    <property type="entry name" value="T6SS_VgrG/RHS"/>
</dbReference>
<dbReference type="Pfam" id="PF25023">
    <property type="entry name" value="TEN_YD-shell"/>
    <property type="match status" value="1"/>
</dbReference>
<dbReference type="RefSeq" id="WP_265360968.1">
    <property type="nucleotide sequence ID" value="NZ_CP110636.1"/>
</dbReference>
<gene>
    <name evidence="4" type="ORF">OJ254_01820</name>
</gene>
<protein>
    <recommendedName>
        <fullName evidence="3">Teneurin-like YD-shell domain-containing protein</fullName>
    </recommendedName>
</protein>
<dbReference type="Pfam" id="PF05593">
    <property type="entry name" value="RHS_repeat"/>
    <property type="match status" value="3"/>
</dbReference>
<evidence type="ECO:0000256" key="2">
    <source>
        <dbReference type="SAM" id="MobiDB-lite"/>
    </source>
</evidence>
<dbReference type="PANTHER" id="PTHR32305:SF15">
    <property type="entry name" value="PROTEIN RHSA-RELATED"/>
    <property type="match status" value="1"/>
</dbReference>
<feature type="compositionally biased region" description="Basic and acidic residues" evidence="2">
    <location>
        <begin position="240"/>
        <end position="255"/>
    </location>
</feature>
<dbReference type="InterPro" id="IPR056823">
    <property type="entry name" value="TEN-like_YD-shell"/>
</dbReference>